<proteinExistence type="predicted"/>
<dbReference type="Pfam" id="PF04350">
    <property type="entry name" value="PilO"/>
    <property type="match status" value="1"/>
</dbReference>
<dbReference type="PANTHER" id="PTHR39555">
    <property type="entry name" value="FIMBRIAL ASSEMBLY PROTEIN PILO-LIKE PROTEIN-RELATED"/>
    <property type="match status" value="1"/>
</dbReference>
<keyword evidence="2" id="KW-0812">Transmembrane</keyword>
<evidence type="ECO:0000256" key="2">
    <source>
        <dbReference type="SAM" id="Phobius"/>
    </source>
</evidence>
<protein>
    <submittedName>
        <fullName evidence="3">Pilus assembly protein PilP</fullName>
    </submittedName>
</protein>
<evidence type="ECO:0000313" key="4">
    <source>
        <dbReference type="Proteomes" id="UP000027997"/>
    </source>
</evidence>
<keyword evidence="2" id="KW-0472">Membrane</keyword>
<dbReference type="PIRSF" id="PIRSF016482">
    <property type="entry name" value="PilO"/>
    <property type="match status" value="1"/>
</dbReference>
<dbReference type="AlphaFoldDB" id="A0A081K9A3"/>
<dbReference type="InterPro" id="IPR014717">
    <property type="entry name" value="Transl_elong_EF1B/ribsomal_bS6"/>
</dbReference>
<feature type="transmembrane region" description="Helical" evidence="2">
    <location>
        <begin position="28"/>
        <end position="47"/>
    </location>
</feature>
<comment type="caution">
    <text evidence="3">The sequence shown here is derived from an EMBL/GenBank/DDBJ whole genome shotgun (WGS) entry which is preliminary data.</text>
</comment>
<dbReference type="PANTHER" id="PTHR39555:SF1">
    <property type="entry name" value="TYPE IV PILUS INNER MEMBRANE COMPONENT PILO"/>
    <property type="match status" value="1"/>
</dbReference>
<name>A0A081K9A3_9GAMM</name>
<dbReference type="GO" id="GO:0043683">
    <property type="term" value="P:type IV pilus assembly"/>
    <property type="evidence" value="ECO:0007669"/>
    <property type="project" value="InterPro"/>
</dbReference>
<dbReference type="InterPro" id="IPR007445">
    <property type="entry name" value="PilO"/>
</dbReference>
<keyword evidence="1" id="KW-0175">Coiled coil</keyword>
<reference evidence="3 4" key="1">
    <citation type="submission" date="2014-06" db="EMBL/GenBank/DDBJ databases">
        <title>Whole Genome Sequences of Three Symbiotic Endozoicomonas Bacteria.</title>
        <authorList>
            <person name="Neave M.J."/>
            <person name="Apprill A."/>
            <person name="Voolstra C.R."/>
        </authorList>
    </citation>
    <scope>NUCLEOTIDE SEQUENCE [LARGE SCALE GENOMIC DNA]</scope>
    <source>
        <strain evidence="3 4">DSM 22380</strain>
    </source>
</reference>
<dbReference type="GO" id="GO:0043107">
    <property type="term" value="P:type IV pilus-dependent motility"/>
    <property type="evidence" value="ECO:0007669"/>
    <property type="project" value="InterPro"/>
</dbReference>
<dbReference type="eggNOG" id="COG3167">
    <property type="taxonomic scope" value="Bacteria"/>
</dbReference>
<dbReference type="Gene3D" id="1.10.287.540">
    <property type="entry name" value="Helix hairpin bin"/>
    <property type="match status" value="1"/>
</dbReference>
<feature type="coiled-coil region" evidence="1">
    <location>
        <begin position="75"/>
        <end position="102"/>
    </location>
</feature>
<evidence type="ECO:0000256" key="1">
    <source>
        <dbReference type="SAM" id="Coils"/>
    </source>
</evidence>
<evidence type="ECO:0000313" key="3">
    <source>
        <dbReference type="EMBL" id="KEI70729.1"/>
    </source>
</evidence>
<organism evidence="3 4">
    <name type="scientific">Endozoicomonas elysicola</name>
    <dbReference type="NCBI Taxonomy" id="305900"/>
    <lineage>
        <taxon>Bacteria</taxon>
        <taxon>Pseudomonadati</taxon>
        <taxon>Pseudomonadota</taxon>
        <taxon>Gammaproteobacteria</taxon>
        <taxon>Oceanospirillales</taxon>
        <taxon>Endozoicomonadaceae</taxon>
        <taxon>Endozoicomonas</taxon>
    </lineage>
</organism>
<dbReference type="RefSeq" id="WP_020580659.1">
    <property type="nucleotide sequence ID" value="NZ_JOJP01000001.1"/>
</dbReference>
<accession>A0A081K9A3</accession>
<sequence>MSFADSLQKLNELDLNEIDFDNIGSWPLGVRIIVCALTLALILGLGYQFHLTSLQSRYDVAASKEQDLREQYRIKAFQAANLKSYREQMAEMENSFGALVKQLPSDTEVPGLLEDITFTGRGAGLQIEEIKLQAENVSHFYIELPISIAVQGTYHDLGNFVSGVASLSRIVTLHDFDIRPGRDGQLTMSILAKTYRYNDQGGL</sequence>
<dbReference type="Proteomes" id="UP000027997">
    <property type="component" value="Unassembled WGS sequence"/>
</dbReference>
<dbReference type="Gene3D" id="3.30.70.60">
    <property type="match status" value="1"/>
</dbReference>
<dbReference type="EMBL" id="JOJP01000001">
    <property type="protein sequence ID" value="KEI70729.1"/>
    <property type="molecule type" value="Genomic_DNA"/>
</dbReference>
<keyword evidence="2" id="KW-1133">Transmembrane helix</keyword>
<dbReference type="STRING" id="305900.GV64_08225"/>
<keyword evidence="4" id="KW-1185">Reference proteome</keyword>
<gene>
    <name evidence="3" type="ORF">GV64_08225</name>
</gene>